<evidence type="ECO:0000313" key="1">
    <source>
        <dbReference type="EnsemblMetazoa" id="G9467.2:cds"/>
    </source>
</evidence>
<dbReference type="InterPro" id="IPR032675">
    <property type="entry name" value="LRR_dom_sf"/>
</dbReference>
<dbReference type="GO" id="GO:0031146">
    <property type="term" value="P:SCF-dependent proteasomal ubiquitin-dependent protein catabolic process"/>
    <property type="evidence" value="ECO:0007669"/>
    <property type="project" value="TreeGrafter"/>
</dbReference>
<dbReference type="SMART" id="SM00367">
    <property type="entry name" value="LRR_CC"/>
    <property type="match status" value="3"/>
</dbReference>
<dbReference type="GO" id="GO:0019005">
    <property type="term" value="C:SCF ubiquitin ligase complex"/>
    <property type="evidence" value="ECO:0007669"/>
    <property type="project" value="TreeGrafter"/>
</dbReference>
<reference evidence="1" key="1">
    <citation type="submission" date="2022-08" db="UniProtKB">
        <authorList>
            <consortium name="EnsemblMetazoa"/>
        </authorList>
    </citation>
    <scope>IDENTIFICATION</scope>
    <source>
        <strain evidence="1">05x7-T-G4-1.051#20</strain>
    </source>
</reference>
<accession>A0A8W8P677</accession>
<dbReference type="SUPFAM" id="SSF52047">
    <property type="entry name" value="RNI-like"/>
    <property type="match status" value="1"/>
</dbReference>
<dbReference type="Pfam" id="PF13516">
    <property type="entry name" value="LRR_6"/>
    <property type="match status" value="2"/>
</dbReference>
<dbReference type="InterPro" id="IPR006553">
    <property type="entry name" value="Leu-rich_rpt_Cys-con_subtyp"/>
</dbReference>
<dbReference type="EnsemblMetazoa" id="G9467.2">
    <property type="protein sequence ID" value="G9467.2:cds"/>
    <property type="gene ID" value="G9467"/>
</dbReference>
<evidence type="ECO:0000313" key="2">
    <source>
        <dbReference type="Proteomes" id="UP000005408"/>
    </source>
</evidence>
<dbReference type="PANTHER" id="PTHR13318">
    <property type="entry name" value="PARTNER OF PAIRED, ISOFORM B-RELATED"/>
    <property type="match status" value="1"/>
</dbReference>
<keyword evidence="2" id="KW-1185">Reference proteome</keyword>
<dbReference type="Proteomes" id="UP000005408">
    <property type="component" value="Unassembled WGS sequence"/>
</dbReference>
<organism evidence="1 2">
    <name type="scientific">Magallana gigas</name>
    <name type="common">Pacific oyster</name>
    <name type="synonym">Crassostrea gigas</name>
    <dbReference type="NCBI Taxonomy" id="29159"/>
    <lineage>
        <taxon>Eukaryota</taxon>
        <taxon>Metazoa</taxon>
        <taxon>Spiralia</taxon>
        <taxon>Lophotrochozoa</taxon>
        <taxon>Mollusca</taxon>
        <taxon>Bivalvia</taxon>
        <taxon>Autobranchia</taxon>
        <taxon>Pteriomorphia</taxon>
        <taxon>Ostreida</taxon>
        <taxon>Ostreoidea</taxon>
        <taxon>Ostreidae</taxon>
        <taxon>Magallana</taxon>
    </lineage>
</organism>
<dbReference type="AlphaFoldDB" id="A0A8W8P677"/>
<dbReference type="InterPro" id="IPR001611">
    <property type="entry name" value="Leu-rich_rpt"/>
</dbReference>
<name>A0A8W8P677_MAGGI</name>
<dbReference type="Gene3D" id="3.80.10.10">
    <property type="entry name" value="Ribonuclease Inhibitor"/>
    <property type="match status" value="1"/>
</dbReference>
<sequence>MDIHDVTAIRLAAKLAENLKSLDISYCQELTERGINSLLRKKSCVTSFSVRQGALSDLSLGLLCDNLRQLRSLNIASVKSITGNGLISLAKSLRHLDFIDLSWASGSSLQDDVIEAFLTHCPRLNRMELSGQSLLTSGPFLPIISDYQKWSKCKALFFLKTKERELESKISAEEETDSSDDEYKAVCFPHRSTTFSTNLQHLSLEYCDSITDSDMEDIVTVCRGSLTVIDYYSWAVKPRLLRLNKFKIKGNTNLESDVDPVQ</sequence>
<proteinExistence type="predicted"/>
<protein>
    <submittedName>
        <fullName evidence="1">Uncharacterized protein</fullName>
    </submittedName>
</protein>